<reference evidence="2" key="2">
    <citation type="submission" date="2014-07" db="EMBL/GenBank/DDBJ databases">
        <authorList>
            <person name="Hull J."/>
        </authorList>
    </citation>
    <scope>NUCLEOTIDE SEQUENCE</scope>
</reference>
<evidence type="ECO:0000256" key="1">
    <source>
        <dbReference type="SAM" id="SignalP"/>
    </source>
</evidence>
<dbReference type="Gene3D" id="2.40.10.10">
    <property type="entry name" value="Trypsin-like serine proteases"/>
    <property type="match status" value="2"/>
</dbReference>
<evidence type="ECO:0000313" key="3">
    <source>
        <dbReference type="EMBL" id="JAG50276.1"/>
    </source>
</evidence>
<proteinExistence type="predicted"/>
<evidence type="ECO:0000313" key="2">
    <source>
        <dbReference type="EMBL" id="JAG38207.1"/>
    </source>
</evidence>
<dbReference type="AlphaFoldDB" id="A0A0A9YYY5"/>
<feature type="signal peptide" evidence="1">
    <location>
        <begin position="1"/>
        <end position="21"/>
    </location>
</feature>
<dbReference type="EMBL" id="GBRD01015550">
    <property type="protein sequence ID" value="JAG50276.1"/>
    <property type="molecule type" value="Transcribed_RNA"/>
</dbReference>
<reference evidence="2" key="1">
    <citation type="journal article" date="2014" name="PLoS ONE">
        <title>Transcriptome-Based Identification of ABC Transporters in the Western Tarnished Plant Bug Lygus hesperus.</title>
        <authorList>
            <person name="Hull J.J."/>
            <person name="Chaney K."/>
            <person name="Geib S.M."/>
            <person name="Fabrick J.A."/>
            <person name="Brent C.S."/>
            <person name="Walsh D."/>
            <person name="Lavine L.C."/>
        </authorList>
    </citation>
    <scope>NUCLEOTIDE SEQUENCE</scope>
</reference>
<dbReference type="SUPFAM" id="SSF50494">
    <property type="entry name" value="Trypsin-like serine proteases"/>
    <property type="match status" value="1"/>
</dbReference>
<reference evidence="3" key="3">
    <citation type="submission" date="2014-09" db="EMBL/GenBank/DDBJ databases">
        <authorList>
            <person name="Magalhaes I.L.F."/>
            <person name="Oliveira U."/>
            <person name="Santos F.R."/>
            <person name="Vidigal T.H.D.A."/>
            <person name="Brescovit A.D."/>
            <person name="Santos A.J."/>
        </authorList>
    </citation>
    <scope>NUCLEOTIDE SEQUENCE</scope>
</reference>
<keyword evidence="1" id="KW-0732">Signal</keyword>
<accession>A0A0A9YYY5</accession>
<feature type="chain" id="PRO_5015034057" evidence="1">
    <location>
        <begin position="22"/>
        <end position="236"/>
    </location>
</feature>
<protein>
    <submittedName>
        <fullName evidence="2">Granzyme K</fullName>
    </submittedName>
</protein>
<name>A0A0A9YYY5_LYGHE</name>
<sequence>MEFLIQVLFIFASWNFRLVWAMEGGKEYSHEQFAFVVHVKKGQNHVCMGLLDNELTIITASKCLVRVPAADPQEGNLTTTMKPYDQFVMSSFDHKSMAIRWVEPGKSTDAPYEGFSKFPDFATLLANVVPPGIEVKASDDNGTVMGKGPTYTPWPVNQSEFERLPRMEVTGIVVGVHKAAMMKVMTEKACDERLFSIKEAYAFMNAVEQRPNGTRDHFCAVSADSRWSLSGGLPLR</sequence>
<organism evidence="2">
    <name type="scientific">Lygus hesperus</name>
    <name type="common">Western plant bug</name>
    <dbReference type="NCBI Taxonomy" id="30085"/>
    <lineage>
        <taxon>Eukaryota</taxon>
        <taxon>Metazoa</taxon>
        <taxon>Ecdysozoa</taxon>
        <taxon>Arthropoda</taxon>
        <taxon>Hexapoda</taxon>
        <taxon>Insecta</taxon>
        <taxon>Pterygota</taxon>
        <taxon>Neoptera</taxon>
        <taxon>Paraneoptera</taxon>
        <taxon>Hemiptera</taxon>
        <taxon>Heteroptera</taxon>
        <taxon>Panheteroptera</taxon>
        <taxon>Cimicomorpha</taxon>
        <taxon>Miridae</taxon>
        <taxon>Mirini</taxon>
        <taxon>Lygus</taxon>
    </lineage>
</organism>
<dbReference type="InterPro" id="IPR043504">
    <property type="entry name" value="Peptidase_S1_PA_chymotrypsin"/>
</dbReference>
<dbReference type="EMBL" id="GBHO01005397">
    <property type="protein sequence ID" value="JAG38207.1"/>
    <property type="molecule type" value="Transcribed_RNA"/>
</dbReference>
<gene>
    <name evidence="2" type="primary">GZMK</name>
    <name evidence="2" type="ORF">CM83_53901</name>
</gene>
<dbReference type="InterPro" id="IPR009003">
    <property type="entry name" value="Peptidase_S1_PA"/>
</dbReference>